<dbReference type="AlphaFoldDB" id="A0A0C3A7E2"/>
<dbReference type="HOGENOM" id="CLU_000288_125_6_1"/>
<gene>
    <name evidence="4" type="ORF">M408DRAFT_333927</name>
</gene>
<evidence type="ECO:0000256" key="2">
    <source>
        <dbReference type="PROSITE-ProRule" id="PRU01161"/>
    </source>
</evidence>
<evidence type="ECO:0000313" key="5">
    <source>
        <dbReference type="Proteomes" id="UP000054097"/>
    </source>
</evidence>
<dbReference type="Pfam" id="PF01734">
    <property type="entry name" value="Patatin"/>
    <property type="match status" value="1"/>
</dbReference>
<dbReference type="EMBL" id="KN824422">
    <property type="protein sequence ID" value="KIM20565.1"/>
    <property type="molecule type" value="Genomic_DNA"/>
</dbReference>
<comment type="caution">
    <text evidence="2">Lacks conserved residue(s) required for the propagation of feature annotation.</text>
</comment>
<keyword evidence="5" id="KW-1185">Reference proteome</keyword>
<dbReference type="InterPro" id="IPR053137">
    <property type="entry name" value="NLR-like"/>
</dbReference>
<dbReference type="Gene3D" id="3.40.1090.10">
    <property type="entry name" value="Cytosolic phospholipase A2 catalytic domain"/>
    <property type="match status" value="1"/>
</dbReference>
<dbReference type="Pfam" id="PF13374">
    <property type="entry name" value="TPR_10"/>
    <property type="match status" value="2"/>
</dbReference>
<dbReference type="InterPro" id="IPR002641">
    <property type="entry name" value="PNPLA_dom"/>
</dbReference>
<dbReference type="GO" id="GO:0046486">
    <property type="term" value="P:glycerolipid metabolic process"/>
    <property type="evidence" value="ECO:0007669"/>
    <property type="project" value="UniProtKB-ARBA"/>
</dbReference>
<dbReference type="SUPFAM" id="SSF52540">
    <property type="entry name" value="P-loop containing nucleoside triphosphate hydrolases"/>
    <property type="match status" value="1"/>
</dbReference>
<dbReference type="SUPFAM" id="SSF48452">
    <property type="entry name" value="TPR-like"/>
    <property type="match status" value="3"/>
</dbReference>
<evidence type="ECO:0000313" key="4">
    <source>
        <dbReference type="EMBL" id="KIM20565.1"/>
    </source>
</evidence>
<feature type="domain" description="PNPLA" evidence="3">
    <location>
        <begin position="17"/>
        <end position="213"/>
    </location>
</feature>
<dbReference type="PANTHER" id="PTHR46082:SF6">
    <property type="entry name" value="AAA+ ATPASE DOMAIN-CONTAINING PROTEIN-RELATED"/>
    <property type="match status" value="1"/>
</dbReference>
<protein>
    <recommendedName>
        <fullName evidence="3">PNPLA domain-containing protein</fullName>
    </recommendedName>
</protein>
<organism evidence="4 5">
    <name type="scientific">Serendipita vermifera MAFF 305830</name>
    <dbReference type="NCBI Taxonomy" id="933852"/>
    <lineage>
        <taxon>Eukaryota</taxon>
        <taxon>Fungi</taxon>
        <taxon>Dikarya</taxon>
        <taxon>Basidiomycota</taxon>
        <taxon>Agaricomycotina</taxon>
        <taxon>Agaricomycetes</taxon>
        <taxon>Sebacinales</taxon>
        <taxon>Serendipitaceae</taxon>
        <taxon>Serendipita</taxon>
    </lineage>
</organism>
<dbReference type="PROSITE" id="PS51635">
    <property type="entry name" value="PNPLA"/>
    <property type="match status" value="1"/>
</dbReference>
<dbReference type="InterPro" id="IPR019734">
    <property type="entry name" value="TPR_rpt"/>
</dbReference>
<dbReference type="SMART" id="SM00028">
    <property type="entry name" value="TPR"/>
    <property type="match status" value="8"/>
</dbReference>
<keyword evidence="1" id="KW-0443">Lipid metabolism</keyword>
<dbReference type="PANTHER" id="PTHR46082">
    <property type="entry name" value="ATP/GTP-BINDING PROTEIN-RELATED"/>
    <property type="match status" value="1"/>
</dbReference>
<reference evidence="4 5" key="1">
    <citation type="submission" date="2014-04" db="EMBL/GenBank/DDBJ databases">
        <authorList>
            <consortium name="DOE Joint Genome Institute"/>
            <person name="Kuo A."/>
            <person name="Zuccaro A."/>
            <person name="Kohler A."/>
            <person name="Nagy L.G."/>
            <person name="Floudas D."/>
            <person name="Copeland A."/>
            <person name="Barry K.W."/>
            <person name="Cichocki N."/>
            <person name="Veneault-Fourrey C."/>
            <person name="LaButti K."/>
            <person name="Lindquist E.A."/>
            <person name="Lipzen A."/>
            <person name="Lundell T."/>
            <person name="Morin E."/>
            <person name="Murat C."/>
            <person name="Sun H."/>
            <person name="Tunlid A."/>
            <person name="Henrissat B."/>
            <person name="Grigoriev I.V."/>
            <person name="Hibbett D.S."/>
            <person name="Martin F."/>
            <person name="Nordberg H.P."/>
            <person name="Cantor M.N."/>
            <person name="Hua S.X."/>
        </authorList>
    </citation>
    <scope>NUCLEOTIDE SEQUENCE [LARGE SCALE GENOMIC DNA]</scope>
    <source>
        <strain evidence="4 5">MAFF 305830</strain>
    </source>
</reference>
<dbReference type="Gene3D" id="3.40.50.300">
    <property type="entry name" value="P-loop containing nucleotide triphosphate hydrolases"/>
    <property type="match status" value="1"/>
</dbReference>
<name>A0A0C3A7E2_SERVB</name>
<accession>A0A0C3A7E2</accession>
<dbReference type="Gene3D" id="1.25.40.10">
    <property type="entry name" value="Tetratricopeptide repeat domain"/>
    <property type="match status" value="2"/>
</dbReference>
<dbReference type="Proteomes" id="UP000054097">
    <property type="component" value="Unassembled WGS sequence"/>
</dbReference>
<dbReference type="SUPFAM" id="SSF52151">
    <property type="entry name" value="FabD/lysophospholipase-like"/>
    <property type="match status" value="1"/>
</dbReference>
<dbReference type="InterPro" id="IPR011990">
    <property type="entry name" value="TPR-like_helical_dom_sf"/>
</dbReference>
<evidence type="ECO:0000259" key="3">
    <source>
        <dbReference type="PROSITE" id="PS51635"/>
    </source>
</evidence>
<dbReference type="Pfam" id="PF13424">
    <property type="entry name" value="TPR_12"/>
    <property type="match status" value="3"/>
</dbReference>
<reference evidence="5" key="2">
    <citation type="submission" date="2015-01" db="EMBL/GenBank/DDBJ databases">
        <title>Evolutionary Origins and Diversification of the Mycorrhizal Mutualists.</title>
        <authorList>
            <consortium name="DOE Joint Genome Institute"/>
            <consortium name="Mycorrhizal Genomics Consortium"/>
            <person name="Kohler A."/>
            <person name="Kuo A."/>
            <person name="Nagy L.G."/>
            <person name="Floudas D."/>
            <person name="Copeland A."/>
            <person name="Barry K.W."/>
            <person name="Cichocki N."/>
            <person name="Veneault-Fourrey C."/>
            <person name="LaButti K."/>
            <person name="Lindquist E.A."/>
            <person name="Lipzen A."/>
            <person name="Lundell T."/>
            <person name="Morin E."/>
            <person name="Murat C."/>
            <person name="Riley R."/>
            <person name="Ohm R."/>
            <person name="Sun H."/>
            <person name="Tunlid A."/>
            <person name="Henrissat B."/>
            <person name="Grigoriev I.V."/>
            <person name="Hibbett D.S."/>
            <person name="Martin F."/>
        </authorList>
    </citation>
    <scope>NUCLEOTIDE SEQUENCE [LARGE SCALE GENOMIC DNA]</scope>
    <source>
        <strain evidence="5">MAFF 305830</strain>
    </source>
</reference>
<dbReference type="InterPro" id="IPR027417">
    <property type="entry name" value="P-loop_NTPase"/>
</dbReference>
<dbReference type="InterPro" id="IPR016035">
    <property type="entry name" value="Acyl_Trfase/lysoPLipase"/>
</dbReference>
<proteinExistence type="predicted"/>
<sequence>MTKQSILASDGKGLCLLSLDAGGSRGISQLTILSHLMYRINNDIDSKPSERPCTIFDMIGGVGSGGFIAILLAVLGLTAEEASEEFANLSLNILDKQDIDAETRTNALRGYVNDLLAKYRIDQNSRLIDTNNRSKGCKLAVAISYKHNTGSICILRNYTSRQEKSLNLTITEAVLATLATPPLFASAQIIKDTVMFDYIGADLILNNPTQEVVAEAHEAFGAEENVACLLNLGSGHAGVFSTPEDSSMVELAKLLERLAMDGERKAESIGSQMGQLGLYYRFNVSHGLEINRVGKITMDPGVITQQTQAYLGKVHVSHQIEACTSALRLRTKVASLNQLRYLGGIQSISPQLPPLTKTFVMRKEPWNFIEKALLSERDIRDINGPRMLFVTGIGGCGKTQLMLRFMKEHKSRFIYQFFIDGSSEDRIRDDIVRNVRSLGTEHSRRTFEDCILFLSQPSQNGLSLLLYDNVDDPNLDLSSLLPHGDSCAIAITSRNYVLGELNPKAHLPLDIMSLEEATELLLHGSSPFKVVTDHIRKDIVALAEALGSLPIALQQACAYMRQTKCSARSYLSRLSKNKAKLLSQKIKYQVDMQSISTYAAFEMSFEKLPETSKKLLRLLSYFHWAGFPLELINQAADHSFLDYKETLVEHDNDFYVGRQCLKSIFLRDGEWDVMTLDEMILSLQNYSIVTLIQGVDTLLVQMHLLTHEWVQTCIQQSEKHEFECASIVLLALGARKDRTASTQYLASHVLHTAPLWNRLNVNNKTAFGCILYENGLYHKALQLQEAVVEELRRNPDTGDIKLSNTLRNLGLTFSALGQMNVAKELQEEVVNLRNKFLGECHPDTITASFNLASTYLGLGRLREAKEFQEEVLKLRKEILGEHHPDTISASHDLSNTYFHLGRLKEAEVLQEEVLKLRKEILGERHPDTISASHGLAVVYSRLGRLIEAEVFQEEVLKLRKEILGERHPDTIWALHELAIAYSDLGKLDEAEVLQKEVLKLWKEILGEQHPDTIMASSHLASTYFDLKRLNEAGMLQEEVLKLQKETFGERHPDTIRASSILANTYADLGRLNEAQWLQEEALRLSKETLGERHPRTIHASGSLARTYRKLGRLNEAKFLYEEAVKPRKKILGDHHPLTIRASNNLEWARHWLEDRGAASETTTALKVPPSAIPDSLLLSAIHRPWHEL</sequence>
<dbReference type="OrthoDB" id="3259098at2759"/>
<evidence type="ECO:0000256" key="1">
    <source>
        <dbReference type="ARBA" id="ARBA00023098"/>
    </source>
</evidence>
<dbReference type="STRING" id="933852.A0A0C3A7E2"/>